<accession>A0AAW0UE50</accession>
<name>A0AAW0UE50_SCYPA</name>
<keyword evidence="3" id="KW-1185">Reference proteome</keyword>
<comment type="caution">
    <text evidence="2">The sequence shown here is derived from an EMBL/GenBank/DDBJ whole genome shotgun (WGS) entry which is preliminary data.</text>
</comment>
<evidence type="ECO:0000256" key="1">
    <source>
        <dbReference type="SAM" id="MobiDB-lite"/>
    </source>
</evidence>
<dbReference type="Proteomes" id="UP001487740">
    <property type="component" value="Unassembled WGS sequence"/>
</dbReference>
<feature type="region of interest" description="Disordered" evidence="1">
    <location>
        <begin position="120"/>
        <end position="153"/>
    </location>
</feature>
<protein>
    <submittedName>
        <fullName evidence="2">Uncharacterized protein</fullName>
    </submittedName>
</protein>
<dbReference type="EMBL" id="JARAKH010000013">
    <property type="protein sequence ID" value="KAK8397869.1"/>
    <property type="molecule type" value="Genomic_DNA"/>
</dbReference>
<evidence type="ECO:0000313" key="3">
    <source>
        <dbReference type="Proteomes" id="UP001487740"/>
    </source>
</evidence>
<reference evidence="2 3" key="1">
    <citation type="submission" date="2023-03" db="EMBL/GenBank/DDBJ databases">
        <title>High-quality genome of Scylla paramamosain provides insights in environmental adaptation.</title>
        <authorList>
            <person name="Zhang L."/>
        </authorList>
    </citation>
    <scope>NUCLEOTIDE SEQUENCE [LARGE SCALE GENOMIC DNA]</scope>
    <source>
        <strain evidence="2">LZ_2023a</strain>
        <tissue evidence="2">Muscle</tissue>
    </source>
</reference>
<evidence type="ECO:0000313" key="2">
    <source>
        <dbReference type="EMBL" id="KAK8397869.1"/>
    </source>
</evidence>
<feature type="region of interest" description="Disordered" evidence="1">
    <location>
        <begin position="81"/>
        <end position="102"/>
    </location>
</feature>
<feature type="compositionally biased region" description="Polar residues" evidence="1">
    <location>
        <begin position="121"/>
        <end position="130"/>
    </location>
</feature>
<organism evidence="2 3">
    <name type="scientific">Scylla paramamosain</name>
    <name type="common">Mud crab</name>
    <dbReference type="NCBI Taxonomy" id="85552"/>
    <lineage>
        <taxon>Eukaryota</taxon>
        <taxon>Metazoa</taxon>
        <taxon>Ecdysozoa</taxon>
        <taxon>Arthropoda</taxon>
        <taxon>Crustacea</taxon>
        <taxon>Multicrustacea</taxon>
        <taxon>Malacostraca</taxon>
        <taxon>Eumalacostraca</taxon>
        <taxon>Eucarida</taxon>
        <taxon>Decapoda</taxon>
        <taxon>Pleocyemata</taxon>
        <taxon>Brachyura</taxon>
        <taxon>Eubrachyura</taxon>
        <taxon>Portunoidea</taxon>
        <taxon>Portunidae</taxon>
        <taxon>Portuninae</taxon>
        <taxon>Scylla</taxon>
    </lineage>
</organism>
<sequence length="153" mass="16408">MRRLKDPQEGCGLNFSLPQAPSNPIVGSSRVSSYLNFHNYVIGLKAYAFLSDLELLGHGGEDATVEGDGWQAVEGDGRWQVKAPAGGEHTSKHRGTFNPTSAEPHCFPHILGVKRERGAVVSTNAAPNTSRHSRTRSLLGLKGSPPAPRREGA</sequence>
<proteinExistence type="predicted"/>
<dbReference type="AlphaFoldDB" id="A0AAW0UE50"/>
<gene>
    <name evidence="2" type="ORF">O3P69_004576</name>
</gene>